<dbReference type="Gramene" id="AUR62001071-RA">
    <property type="protein sequence ID" value="AUR62001071-RA:cds"/>
    <property type="gene ID" value="AUR62001071"/>
</dbReference>
<dbReference type="OrthoDB" id="10250120at2759"/>
<dbReference type="GO" id="GO:0009898">
    <property type="term" value="C:cytoplasmic side of plasma membrane"/>
    <property type="evidence" value="ECO:0007669"/>
    <property type="project" value="TreeGrafter"/>
</dbReference>
<evidence type="ECO:0000313" key="2">
    <source>
        <dbReference type="EnsemblPlants" id="AUR62001071-RA:cds"/>
    </source>
</evidence>
<evidence type="ECO:0000256" key="1">
    <source>
        <dbReference type="SAM" id="MobiDB-lite"/>
    </source>
</evidence>
<dbReference type="OMA" id="LADTCLQ"/>
<dbReference type="Pfam" id="PF25880">
    <property type="entry name" value="WHD_CHMP7_1st"/>
    <property type="match status" value="1"/>
</dbReference>
<dbReference type="GO" id="GO:0000815">
    <property type="term" value="C:ESCRT III complex"/>
    <property type="evidence" value="ECO:0007669"/>
    <property type="project" value="TreeGrafter"/>
</dbReference>
<feature type="region of interest" description="Disordered" evidence="1">
    <location>
        <begin position="412"/>
        <end position="434"/>
    </location>
</feature>
<evidence type="ECO:0008006" key="4">
    <source>
        <dbReference type="Google" id="ProtNLM"/>
    </source>
</evidence>
<dbReference type="InterPro" id="IPR005024">
    <property type="entry name" value="Snf7_fam"/>
</dbReference>
<dbReference type="GeneID" id="110737149"/>
<evidence type="ECO:0000313" key="3">
    <source>
        <dbReference type="Proteomes" id="UP000596660"/>
    </source>
</evidence>
<dbReference type="Pfam" id="PF03357">
    <property type="entry name" value="Snf7"/>
    <property type="match status" value="1"/>
</dbReference>
<keyword evidence="3" id="KW-1185">Reference proteome</keyword>
<dbReference type="GO" id="GO:0032511">
    <property type="term" value="P:late endosome to vacuole transport via multivesicular body sorting pathway"/>
    <property type="evidence" value="ECO:0007669"/>
    <property type="project" value="TreeGrafter"/>
</dbReference>
<dbReference type="Proteomes" id="UP000596660">
    <property type="component" value="Unplaced"/>
</dbReference>
<dbReference type="PANTHER" id="PTHR22761:SF7">
    <property type="entry name" value="SNF7 FAMILY PROTEIN"/>
    <property type="match status" value="1"/>
</dbReference>
<dbReference type="KEGG" id="cqi:110737149"/>
<dbReference type="RefSeq" id="XP_021773213.1">
    <property type="nucleotide sequence ID" value="XM_021917521.1"/>
</dbReference>
<proteinExistence type="predicted"/>
<dbReference type="GO" id="GO:0006900">
    <property type="term" value="P:vesicle budding from membrane"/>
    <property type="evidence" value="ECO:0007669"/>
    <property type="project" value="TreeGrafter"/>
</dbReference>
<dbReference type="PANTHER" id="PTHR22761">
    <property type="entry name" value="CHARGED MULTIVESICULAR BODY PROTEIN"/>
    <property type="match status" value="1"/>
</dbReference>
<reference evidence="2" key="2">
    <citation type="submission" date="2021-03" db="UniProtKB">
        <authorList>
            <consortium name="EnsemblPlants"/>
        </authorList>
    </citation>
    <scope>IDENTIFICATION</scope>
</reference>
<dbReference type="GO" id="GO:0005771">
    <property type="term" value="C:multivesicular body"/>
    <property type="evidence" value="ECO:0007669"/>
    <property type="project" value="TreeGrafter"/>
</dbReference>
<dbReference type="EnsemblPlants" id="AUR62001071-RA">
    <property type="protein sequence ID" value="AUR62001071-RA:cds"/>
    <property type="gene ID" value="AUR62001071"/>
</dbReference>
<feature type="region of interest" description="Disordered" evidence="1">
    <location>
        <begin position="376"/>
        <end position="395"/>
    </location>
</feature>
<gene>
    <name evidence="2" type="primary">LOC110737149</name>
</gene>
<name>A0A803KPW5_CHEQI</name>
<accession>A0A803KPW5</accession>
<feature type="compositionally biased region" description="Polar residues" evidence="1">
    <location>
        <begin position="419"/>
        <end position="434"/>
    </location>
</feature>
<reference evidence="2" key="1">
    <citation type="journal article" date="2017" name="Nature">
        <title>The genome of Chenopodium quinoa.</title>
        <authorList>
            <person name="Jarvis D.E."/>
            <person name="Ho Y.S."/>
            <person name="Lightfoot D.J."/>
            <person name="Schmoeckel S.M."/>
            <person name="Li B."/>
            <person name="Borm T.J.A."/>
            <person name="Ohyanagi H."/>
            <person name="Mineta K."/>
            <person name="Michell C.T."/>
            <person name="Saber N."/>
            <person name="Kharbatia N.M."/>
            <person name="Rupper R.R."/>
            <person name="Sharp A.R."/>
            <person name="Dally N."/>
            <person name="Boughton B.A."/>
            <person name="Woo Y.H."/>
            <person name="Gao G."/>
            <person name="Schijlen E.G.W.M."/>
            <person name="Guo X."/>
            <person name="Momin A.A."/>
            <person name="Negrao S."/>
            <person name="Al-Babili S."/>
            <person name="Gehring C."/>
            <person name="Roessner U."/>
            <person name="Jung C."/>
            <person name="Murphy K."/>
            <person name="Arold S.T."/>
            <person name="Gojobori T."/>
            <person name="van der Linden C.G."/>
            <person name="van Loo E.N."/>
            <person name="Jellen E.N."/>
            <person name="Maughan P.J."/>
            <person name="Tester M."/>
        </authorList>
    </citation>
    <scope>NUCLEOTIDE SEQUENCE [LARGE SCALE GENOMIC DNA]</scope>
    <source>
        <strain evidence="2">cv. PI 614886</strain>
    </source>
</reference>
<sequence length="434" mass="48963">MTKELDVVEFIRVQIPDWDDDVKATARYKAFSGQRSDWEPQFHFWRDLIIKIACQFNLLFLSPSQMKNSWFNRGGLSPLCLDDVLLEMYKAGDVLRTTDLGDPTSGRLSQLLKKYIHFPIAFRTLNSSDILNDRLILRVMLEDKATEVIKALSETHWTSSCIITMRKFGSLFREHSEAYAVLSYMSGLGKARYLSVKRNGELIEGVKVSLSSATASSIPSTDSAILQLVWTLEELQKQLVVIDEQYERSRKSTLAALGTGDKKLALRIARQLKLASESREKLTPFINRVEEVLRAITDAESANKVSEAIQLGAWALKENRVEVEKVQLCLQELDDFKDSQENIHNILESTSYTAVEDEDIEEELKKLESQIRDENLEVSTSKSEDDAIRNPGVSVTPDSLCAAIVDLKLESQTEDPIDSSGTSRNHTSHQLEAA</sequence>
<organism evidence="2 3">
    <name type="scientific">Chenopodium quinoa</name>
    <name type="common">Quinoa</name>
    <dbReference type="NCBI Taxonomy" id="63459"/>
    <lineage>
        <taxon>Eukaryota</taxon>
        <taxon>Viridiplantae</taxon>
        <taxon>Streptophyta</taxon>
        <taxon>Embryophyta</taxon>
        <taxon>Tracheophyta</taxon>
        <taxon>Spermatophyta</taxon>
        <taxon>Magnoliopsida</taxon>
        <taxon>eudicotyledons</taxon>
        <taxon>Gunneridae</taxon>
        <taxon>Pentapetalae</taxon>
        <taxon>Caryophyllales</taxon>
        <taxon>Chenopodiaceae</taxon>
        <taxon>Chenopodioideae</taxon>
        <taxon>Atripliceae</taxon>
        <taxon>Chenopodium</taxon>
    </lineage>
</organism>
<protein>
    <recommendedName>
        <fullName evidence="4">Charged multivesicular body protein 7</fullName>
    </recommendedName>
</protein>
<dbReference type="AlphaFoldDB" id="A0A803KPW5"/>